<comment type="catalytic activity">
    <reaction evidence="3">
        <text>alpha,alpha-trehalose 6-phosphate + H2O = alpha,alpha-trehalose + phosphate</text>
        <dbReference type="Rhea" id="RHEA:23420"/>
        <dbReference type="ChEBI" id="CHEBI:15377"/>
        <dbReference type="ChEBI" id="CHEBI:16551"/>
        <dbReference type="ChEBI" id="CHEBI:43474"/>
        <dbReference type="ChEBI" id="CHEBI:58429"/>
        <dbReference type="EC" id="3.1.3.12"/>
    </reaction>
</comment>
<accession>A0A841BYB9</accession>
<evidence type="ECO:0000313" key="4">
    <source>
        <dbReference type="EMBL" id="MBB5872665.1"/>
    </source>
</evidence>
<dbReference type="InterPro" id="IPR023214">
    <property type="entry name" value="HAD_sf"/>
</dbReference>
<dbReference type="InterPro" id="IPR044651">
    <property type="entry name" value="OTSB-like"/>
</dbReference>
<keyword evidence="1 3" id="KW-0378">Hydrolase</keyword>
<dbReference type="Pfam" id="PF02358">
    <property type="entry name" value="Trehalose_PPase"/>
    <property type="match status" value="1"/>
</dbReference>
<dbReference type="AlphaFoldDB" id="A0A841BYB9"/>
<dbReference type="EC" id="3.1.3.12" evidence="3"/>
<dbReference type="RefSeq" id="WP_184842653.1">
    <property type="nucleotide sequence ID" value="NZ_JACHMN010000003.1"/>
</dbReference>
<evidence type="ECO:0000256" key="2">
    <source>
        <dbReference type="ARBA" id="ARBA00024179"/>
    </source>
</evidence>
<dbReference type="Proteomes" id="UP000587527">
    <property type="component" value="Unassembled WGS sequence"/>
</dbReference>
<dbReference type="PANTHER" id="PTHR43768:SF3">
    <property type="entry name" value="TREHALOSE 6-PHOSPHATE PHOSPHATASE"/>
    <property type="match status" value="1"/>
</dbReference>
<comment type="function">
    <text evidence="2 3">Removes the phosphate from trehalose 6-phosphate to produce free trehalose.</text>
</comment>
<organism evidence="4 5">
    <name type="scientific">Allocatelliglobosispora scoriae</name>
    <dbReference type="NCBI Taxonomy" id="643052"/>
    <lineage>
        <taxon>Bacteria</taxon>
        <taxon>Bacillati</taxon>
        <taxon>Actinomycetota</taxon>
        <taxon>Actinomycetes</taxon>
        <taxon>Micromonosporales</taxon>
        <taxon>Micromonosporaceae</taxon>
        <taxon>Allocatelliglobosispora</taxon>
    </lineage>
</organism>
<comment type="cofactor">
    <cofactor evidence="3">
        <name>Mg(2+)</name>
        <dbReference type="ChEBI" id="CHEBI:18420"/>
    </cofactor>
</comment>
<dbReference type="PANTHER" id="PTHR43768">
    <property type="entry name" value="TREHALOSE 6-PHOSPHATE PHOSPHATASE"/>
    <property type="match status" value="1"/>
</dbReference>
<dbReference type="GO" id="GO:0004805">
    <property type="term" value="F:trehalose-phosphatase activity"/>
    <property type="evidence" value="ECO:0007669"/>
    <property type="project" value="UniProtKB-EC"/>
</dbReference>
<evidence type="ECO:0000313" key="5">
    <source>
        <dbReference type="Proteomes" id="UP000587527"/>
    </source>
</evidence>
<keyword evidence="3" id="KW-0479">Metal-binding</keyword>
<evidence type="ECO:0000256" key="1">
    <source>
        <dbReference type="ARBA" id="ARBA00022801"/>
    </source>
</evidence>
<protein>
    <recommendedName>
        <fullName evidence="3">Trehalose 6-phosphate phosphatase</fullName>
        <ecNumber evidence="3">3.1.3.12</ecNumber>
    </recommendedName>
</protein>
<dbReference type="SUPFAM" id="SSF56784">
    <property type="entry name" value="HAD-like"/>
    <property type="match status" value="1"/>
</dbReference>
<name>A0A841BYB9_9ACTN</name>
<keyword evidence="5" id="KW-1185">Reference proteome</keyword>
<dbReference type="InterPro" id="IPR036412">
    <property type="entry name" value="HAD-like_sf"/>
</dbReference>
<dbReference type="Gene3D" id="3.40.50.1000">
    <property type="entry name" value="HAD superfamily/HAD-like"/>
    <property type="match status" value="1"/>
</dbReference>
<dbReference type="Gene3D" id="3.30.70.1020">
    <property type="entry name" value="Trehalose-6-phosphate phosphatase related protein, domain 2"/>
    <property type="match status" value="1"/>
</dbReference>
<dbReference type="EMBL" id="JACHMN010000003">
    <property type="protein sequence ID" value="MBB5872665.1"/>
    <property type="molecule type" value="Genomic_DNA"/>
</dbReference>
<comment type="caution">
    <text evidence="4">The sequence shown here is derived from an EMBL/GenBank/DDBJ whole genome shotgun (WGS) entry which is preliminary data.</text>
</comment>
<gene>
    <name evidence="4" type="ORF">F4553_006099</name>
</gene>
<sequence length="267" mass="28900">MIDDLQLTTALETTARQAERCGFFFDFDGTLSPLQDNPATVKPAEGAITAISQLAALVGTIAVISGRPAGFLHQQTGELPISRFGLYGMEWIDEQGEIQTDPEVEPFLPVFVEIERRARAELDPSVLVEFKRLSVGLHFRTAPQQEGGITEWAQKIAAEYGVRALPGRMVIELAPPVHRDKGAVVRAIAKDLSCVWYFGDDLGDVPAMLALRERAEQDPGFTSVNVAVANTETVEEVVAAADIVVASPHDVVALLERVVAALRPTTA</sequence>
<comment type="similarity">
    <text evidence="3">Belongs to the trehalose phosphatase family.</text>
</comment>
<dbReference type="UniPathway" id="UPA00299"/>
<dbReference type="GO" id="GO:0005992">
    <property type="term" value="P:trehalose biosynthetic process"/>
    <property type="evidence" value="ECO:0007669"/>
    <property type="project" value="UniProtKB-UniPathway"/>
</dbReference>
<reference evidence="4 5" key="1">
    <citation type="submission" date="2020-08" db="EMBL/GenBank/DDBJ databases">
        <title>Sequencing the genomes of 1000 actinobacteria strains.</title>
        <authorList>
            <person name="Klenk H.-P."/>
        </authorList>
    </citation>
    <scope>NUCLEOTIDE SEQUENCE [LARGE SCALE GENOMIC DNA]</scope>
    <source>
        <strain evidence="4 5">DSM 45362</strain>
    </source>
</reference>
<dbReference type="NCBIfam" id="TIGR00685">
    <property type="entry name" value="T6PP"/>
    <property type="match status" value="1"/>
</dbReference>
<evidence type="ECO:0000256" key="3">
    <source>
        <dbReference type="RuleBase" id="RU361117"/>
    </source>
</evidence>
<dbReference type="GO" id="GO:0046872">
    <property type="term" value="F:metal ion binding"/>
    <property type="evidence" value="ECO:0007669"/>
    <property type="project" value="UniProtKB-KW"/>
</dbReference>
<proteinExistence type="inferred from homology"/>
<comment type="pathway">
    <text evidence="3">Glycan biosynthesis; trehalose biosynthesis.</text>
</comment>
<keyword evidence="3" id="KW-0460">Magnesium</keyword>
<dbReference type="InterPro" id="IPR003337">
    <property type="entry name" value="Trehalose_PPase"/>
</dbReference>